<reference evidence="2" key="1">
    <citation type="journal article" date="2019" name="Int. J. Syst. Evol. Microbiol.">
        <title>The Global Catalogue of Microorganisms (GCM) 10K type strain sequencing project: providing services to taxonomists for standard genome sequencing and annotation.</title>
        <authorList>
            <consortium name="The Broad Institute Genomics Platform"/>
            <consortium name="The Broad Institute Genome Sequencing Center for Infectious Disease"/>
            <person name="Wu L."/>
            <person name="Ma J."/>
        </authorList>
    </citation>
    <scope>NUCLEOTIDE SEQUENCE [LARGE SCALE GENOMIC DNA]</scope>
    <source>
        <strain evidence="2">JCM 18303</strain>
    </source>
</reference>
<comment type="caution">
    <text evidence="1">The sequence shown here is derived from an EMBL/GenBank/DDBJ whole genome shotgun (WGS) entry which is preliminary data.</text>
</comment>
<keyword evidence="2" id="KW-1185">Reference proteome</keyword>
<dbReference type="EMBL" id="BAABJP010000043">
    <property type="protein sequence ID" value="GAA5169346.1"/>
    <property type="molecule type" value="Genomic_DNA"/>
</dbReference>
<dbReference type="Proteomes" id="UP001428817">
    <property type="component" value="Unassembled WGS sequence"/>
</dbReference>
<organism evidence="1 2">
    <name type="scientific">Pseudonocardia eucalypti</name>
    <dbReference type="NCBI Taxonomy" id="648755"/>
    <lineage>
        <taxon>Bacteria</taxon>
        <taxon>Bacillati</taxon>
        <taxon>Actinomycetota</taxon>
        <taxon>Actinomycetes</taxon>
        <taxon>Pseudonocardiales</taxon>
        <taxon>Pseudonocardiaceae</taxon>
        <taxon>Pseudonocardia</taxon>
    </lineage>
</organism>
<proteinExistence type="predicted"/>
<dbReference type="Pfam" id="PF11387">
    <property type="entry name" value="DUF2795"/>
    <property type="match status" value="1"/>
</dbReference>
<accession>A0ABP9QYD4</accession>
<gene>
    <name evidence="1" type="ORF">GCM10023321_64780</name>
</gene>
<dbReference type="InterPro" id="IPR021527">
    <property type="entry name" value="DUF2795"/>
</dbReference>
<protein>
    <recommendedName>
        <fullName evidence="3">DUF2795 domain-containing protein</fullName>
    </recommendedName>
</protein>
<dbReference type="RefSeq" id="WP_185063448.1">
    <property type="nucleotide sequence ID" value="NZ_BAABJP010000043.1"/>
</dbReference>
<evidence type="ECO:0008006" key="3">
    <source>
        <dbReference type="Google" id="ProtNLM"/>
    </source>
</evidence>
<evidence type="ECO:0000313" key="1">
    <source>
        <dbReference type="EMBL" id="GAA5169346.1"/>
    </source>
</evidence>
<name>A0ABP9QYD4_9PSEU</name>
<sequence length="71" mass="7848">MTDRTIQLIAAALQGIRFPAQTWEILSWADYNGVDAQTRHALWALPPGEYRGVAEIASAVTAAEQRGQTHR</sequence>
<evidence type="ECO:0000313" key="2">
    <source>
        <dbReference type="Proteomes" id="UP001428817"/>
    </source>
</evidence>